<feature type="region of interest" description="Disordered" evidence="5">
    <location>
        <begin position="1"/>
        <end position="118"/>
    </location>
</feature>
<name>A0A9P5H6B6_9HYPO</name>
<evidence type="ECO:0000256" key="1">
    <source>
        <dbReference type="ARBA" id="ARBA00022723"/>
    </source>
</evidence>
<feature type="compositionally biased region" description="Polar residues" evidence="5">
    <location>
        <begin position="1"/>
        <end position="20"/>
    </location>
</feature>
<dbReference type="InterPro" id="IPR013083">
    <property type="entry name" value="Znf_RING/FYVE/PHD"/>
</dbReference>
<keyword evidence="3" id="KW-0862">Zinc</keyword>
<feature type="region of interest" description="Disordered" evidence="5">
    <location>
        <begin position="454"/>
        <end position="473"/>
    </location>
</feature>
<evidence type="ECO:0000256" key="4">
    <source>
        <dbReference type="PROSITE-ProRule" id="PRU00452"/>
    </source>
</evidence>
<evidence type="ECO:0000256" key="3">
    <source>
        <dbReference type="ARBA" id="ARBA00022833"/>
    </source>
</evidence>
<dbReference type="AlphaFoldDB" id="A0A9P5H6B6"/>
<dbReference type="EMBL" id="JAANBB010000096">
    <property type="protein sequence ID" value="KAF7550550.1"/>
    <property type="molecule type" value="Genomic_DNA"/>
</dbReference>
<dbReference type="PANTHER" id="PTHR10782">
    <property type="entry name" value="ZINC FINGER MIZ DOMAIN-CONTAINING PROTEIN"/>
    <property type="match status" value="1"/>
</dbReference>
<feature type="domain" description="SP-RING-type" evidence="6">
    <location>
        <begin position="407"/>
        <end position="508"/>
    </location>
</feature>
<evidence type="ECO:0000256" key="2">
    <source>
        <dbReference type="ARBA" id="ARBA00022771"/>
    </source>
</evidence>
<evidence type="ECO:0000313" key="7">
    <source>
        <dbReference type="EMBL" id="KAF7550550.1"/>
    </source>
</evidence>
<dbReference type="InterPro" id="IPR057847">
    <property type="entry name" value="ZMIZ1/ZMIZ2_GBD-like"/>
</dbReference>
<keyword evidence="8" id="KW-1185">Reference proteome</keyword>
<keyword evidence="2 4" id="KW-0863">Zinc-finger</keyword>
<evidence type="ECO:0000313" key="8">
    <source>
        <dbReference type="Proteomes" id="UP000722485"/>
    </source>
</evidence>
<dbReference type="GO" id="GO:0061665">
    <property type="term" value="F:SUMO ligase activity"/>
    <property type="evidence" value="ECO:0007669"/>
    <property type="project" value="TreeGrafter"/>
</dbReference>
<dbReference type="Proteomes" id="UP000722485">
    <property type="component" value="Unassembled WGS sequence"/>
</dbReference>
<feature type="compositionally biased region" description="Polar residues" evidence="5">
    <location>
        <begin position="45"/>
        <end position="68"/>
    </location>
</feature>
<protein>
    <recommendedName>
        <fullName evidence="6">SP-RING-type domain-containing protein</fullName>
    </recommendedName>
</protein>
<feature type="region of interest" description="Disordered" evidence="5">
    <location>
        <begin position="524"/>
        <end position="556"/>
    </location>
</feature>
<accession>A0A9P5H6B6</accession>
<dbReference type="GO" id="GO:0000785">
    <property type="term" value="C:chromatin"/>
    <property type="evidence" value="ECO:0007669"/>
    <property type="project" value="TreeGrafter"/>
</dbReference>
<evidence type="ECO:0000259" key="6">
    <source>
        <dbReference type="PROSITE" id="PS51044"/>
    </source>
</evidence>
<dbReference type="Pfam" id="PF25527">
    <property type="entry name" value="GBD-like_ZMIZ1_ZMIZ2"/>
    <property type="match status" value="1"/>
</dbReference>
<dbReference type="GO" id="GO:0008270">
    <property type="term" value="F:zinc ion binding"/>
    <property type="evidence" value="ECO:0007669"/>
    <property type="project" value="UniProtKB-KW"/>
</dbReference>
<dbReference type="Gene3D" id="3.30.40.10">
    <property type="entry name" value="Zinc/RING finger domain, C3HC4 (zinc finger)"/>
    <property type="match status" value="1"/>
</dbReference>
<proteinExistence type="predicted"/>
<feature type="compositionally biased region" description="Polar residues" evidence="5">
    <location>
        <begin position="540"/>
        <end position="556"/>
    </location>
</feature>
<reference evidence="7" key="1">
    <citation type="submission" date="2020-03" db="EMBL/GenBank/DDBJ databases">
        <title>Draft Genome Sequence of Cylindrodendrum hubeiense.</title>
        <authorList>
            <person name="Buettner E."/>
            <person name="Kellner H."/>
        </authorList>
    </citation>
    <scope>NUCLEOTIDE SEQUENCE</scope>
    <source>
        <strain evidence="7">IHI 201604</strain>
    </source>
</reference>
<dbReference type="OrthoDB" id="27975at2759"/>
<dbReference type="PROSITE" id="PS51044">
    <property type="entry name" value="ZF_SP_RING"/>
    <property type="match status" value="1"/>
</dbReference>
<gene>
    <name evidence="7" type="ORF">G7Z17_g5646</name>
</gene>
<sequence length="568" mass="62765">MNQTSQNFVNSPSHTHQPLTPGSAGIMPPYPYSTYPTQGVPPSRVVNSNGPAQNIQRRASSFQQQSPHIGSAGQGAPAHNGHSQGLQFPQHVLQPPNAQPMTQAQVSPGLPTQAWSSQYSNSVRSWPQAVPAPGGYPAQAMAAQHQRTLPPIQLASSHPSTHHSAAGYTVPQSPGLVRPLSEMEIHPNEYAVSPYGQPSLEMGLHQVGLRSPRRVPTQPVQARYYQYVKKFEIPPVAVEPQIGLRTLHFNVPKDHIQKLTTKKESIGGLPFCTYFEGSYRYRLRLCMRPDRETNVEAADWAVSACYWPKHIFVDANGHVMGLSRKQHFHKDLPLELTDVLVMGQNTIRISVPLVAENNAKKGYKYFVAVELVETRSYGSLRAMIENLEHTSTDETRKKMIRRLRPSDSDDLIVEDETLLVSLADPFSASLVEVPVRGLNCLHLECFDLETWLQTRPSKPPQKGGGASQKGPEPSMVDVWKCPICDLDARPTSLRIDDYFVQVRKELEARGETNTRAVTIAADGKWTAVEEPDDSDDETPAPSQARVTNGNGGKQKSTLVADVIEILDD</sequence>
<dbReference type="GO" id="GO:0016925">
    <property type="term" value="P:protein sumoylation"/>
    <property type="evidence" value="ECO:0007669"/>
    <property type="project" value="TreeGrafter"/>
</dbReference>
<comment type="caution">
    <text evidence="7">The sequence shown here is derived from an EMBL/GenBank/DDBJ whole genome shotgun (WGS) entry which is preliminary data.</text>
</comment>
<feature type="compositionally biased region" description="Acidic residues" evidence="5">
    <location>
        <begin position="529"/>
        <end position="538"/>
    </location>
</feature>
<keyword evidence="1" id="KW-0479">Metal-binding</keyword>
<dbReference type="InterPro" id="IPR004181">
    <property type="entry name" value="Znf_MIZ"/>
</dbReference>
<evidence type="ECO:0000256" key="5">
    <source>
        <dbReference type="SAM" id="MobiDB-lite"/>
    </source>
</evidence>
<organism evidence="7 8">
    <name type="scientific">Cylindrodendrum hubeiense</name>
    <dbReference type="NCBI Taxonomy" id="595255"/>
    <lineage>
        <taxon>Eukaryota</taxon>
        <taxon>Fungi</taxon>
        <taxon>Dikarya</taxon>
        <taxon>Ascomycota</taxon>
        <taxon>Pezizomycotina</taxon>
        <taxon>Sordariomycetes</taxon>
        <taxon>Hypocreomycetidae</taxon>
        <taxon>Hypocreales</taxon>
        <taxon>Nectriaceae</taxon>
        <taxon>Cylindrodendrum</taxon>
    </lineage>
</organism>
<dbReference type="PANTHER" id="PTHR10782:SF4">
    <property type="entry name" value="TONALLI, ISOFORM E"/>
    <property type="match status" value="1"/>
</dbReference>
<dbReference type="CDD" id="cd16650">
    <property type="entry name" value="SP-RING_PIAS-like"/>
    <property type="match status" value="1"/>
</dbReference>